<dbReference type="EMBL" id="WOGT01000007">
    <property type="protein sequence ID" value="MUN55667.1"/>
    <property type="molecule type" value="Genomic_DNA"/>
</dbReference>
<sequence>MVEQNEETPDRSANQERTDELGTPDKAAEPETTPTETAAEEPAEGNDDEVVSGDAEVSGEDESEIAADYLEELLDIADLDGDIDIEVRQNRAYISVVTEENEEDLELLVGRRGEVLDSLQELVRLSVLASTGQRSRLILDVAGYRDRRGDELKTMAEDAIASVKDSGNACHLKPLSPYERKIVHDIVAENGLHSESEGEGSKRHIVISVEATRDDVVEGDA</sequence>
<feature type="compositionally biased region" description="Acidic residues" evidence="1">
    <location>
        <begin position="38"/>
        <end position="62"/>
    </location>
</feature>
<reference evidence="3 4" key="1">
    <citation type="submission" date="2019-12" db="EMBL/GenBank/DDBJ databases">
        <authorList>
            <person name="Li J."/>
            <person name="Shi Y."/>
            <person name="Xu G."/>
            <person name="Xiao D."/>
            <person name="Ran X."/>
        </authorList>
    </citation>
    <scope>NUCLEOTIDE SEQUENCE [LARGE SCALE GENOMIC DNA]</scope>
    <source>
        <strain evidence="3 4">JCM 15915</strain>
    </source>
</reference>
<dbReference type="InterPro" id="IPR034079">
    <property type="entry name" value="R3H_KhpB"/>
</dbReference>
<dbReference type="OrthoDB" id="9794483at2"/>
<dbReference type="Pfam" id="PF01424">
    <property type="entry name" value="R3H"/>
    <property type="match status" value="1"/>
</dbReference>
<dbReference type="GO" id="GO:0003723">
    <property type="term" value="F:RNA binding"/>
    <property type="evidence" value="ECO:0007669"/>
    <property type="project" value="InterPro"/>
</dbReference>
<dbReference type="Gene3D" id="3.30.1370.50">
    <property type="entry name" value="R3H-like domain"/>
    <property type="match status" value="1"/>
</dbReference>
<feature type="region of interest" description="Disordered" evidence="1">
    <location>
        <begin position="1"/>
        <end position="62"/>
    </location>
</feature>
<evidence type="ECO:0000313" key="4">
    <source>
        <dbReference type="Proteomes" id="UP000462152"/>
    </source>
</evidence>
<dbReference type="RefSeq" id="WP_129315976.1">
    <property type="nucleotide sequence ID" value="NZ_NOIQ01000015.1"/>
</dbReference>
<dbReference type="InterPro" id="IPR039247">
    <property type="entry name" value="KhpB"/>
</dbReference>
<dbReference type="AlphaFoldDB" id="A0A7K1LKE5"/>
<comment type="caution">
    <text evidence="3">The sequence shown here is derived from an EMBL/GenBank/DDBJ whole genome shotgun (WGS) entry which is preliminary data.</text>
</comment>
<dbReference type="SMART" id="SM00393">
    <property type="entry name" value="R3H"/>
    <property type="match status" value="1"/>
</dbReference>
<proteinExistence type="predicted"/>
<dbReference type="PANTHER" id="PTHR35800">
    <property type="entry name" value="PROTEIN JAG"/>
    <property type="match status" value="1"/>
</dbReference>
<dbReference type="InterPro" id="IPR001374">
    <property type="entry name" value="R3H_dom"/>
</dbReference>
<feature type="compositionally biased region" description="Basic and acidic residues" evidence="1">
    <location>
        <begin position="8"/>
        <end position="20"/>
    </location>
</feature>
<dbReference type="InterPro" id="IPR015946">
    <property type="entry name" value="KH_dom-like_a/b"/>
</dbReference>
<protein>
    <submittedName>
        <fullName evidence="3">RNA-binding protein</fullName>
    </submittedName>
</protein>
<evidence type="ECO:0000259" key="2">
    <source>
        <dbReference type="PROSITE" id="PS51061"/>
    </source>
</evidence>
<dbReference type="SUPFAM" id="SSF82708">
    <property type="entry name" value="R3H domain"/>
    <property type="match status" value="1"/>
</dbReference>
<evidence type="ECO:0000313" key="3">
    <source>
        <dbReference type="EMBL" id="MUN55667.1"/>
    </source>
</evidence>
<organism evidence="3 4">
    <name type="scientific">Rothia koreensis</name>
    <dbReference type="NCBI Taxonomy" id="592378"/>
    <lineage>
        <taxon>Bacteria</taxon>
        <taxon>Bacillati</taxon>
        <taxon>Actinomycetota</taxon>
        <taxon>Actinomycetes</taxon>
        <taxon>Micrococcales</taxon>
        <taxon>Micrococcaceae</taxon>
        <taxon>Rothia</taxon>
    </lineage>
</organism>
<gene>
    <name evidence="3" type="ORF">GMA10_10665</name>
</gene>
<dbReference type="Proteomes" id="UP000462152">
    <property type="component" value="Unassembled WGS sequence"/>
</dbReference>
<keyword evidence="4" id="KW-1185">Reference proteome</keyword>
<name>A0A7K1LKE5_9MICC</name>
<evidence type="ECO:0000256" key="1">
    <source>
        <dbReference type="SAM" id="MobiDB-lite"/>
    </source>
</evidence>
<dbReference type="PANTHER" id="PTHR35800:SF1">
    <property type="entry name" value="RNA-BINDING PROTEIN KHPB"/>
    <property type="match status" value="1"/>
</dbReference>
<dbReference type="PROSITE" id="PS51061">
    <property type="entry name" value="R3H"/>
    <property type="match status" value="1"/>
</dbReference>
<dbReference type="InterPro" id="IPR036867">
    <property type="entry name" value="R3H_dom_sf"/>
</dbReference>
<dbReference type="CDD" id="cd02644">
    <property type="entry name" value="R3H_jag"/>
    <property type="match status" value="1"/>
</dbReference>
<accession>A0A7K1LKE5</accession>
<feature type="domain" description="R3H" evidence="2">
    <location>
        <begin position="146"/>
        <end position="211"/>
    </location>
</feature>
<dbReference type="Gene3D" id="3.30.300.20">
    <property type="match status" value="1"/>
</dbReference>